<feature type="domain" description="C2H2-type" evidence="13">
    <location>
        <begin position="151"/>
        <end position="178"/>
    </location>
</feature>
<dbReference type="EMBL" id="JBDJPC010000001">
    <property type="protein sequence ID" value="KAL1517008.1"/>
    <property type="molecule type" value="Genomic_DNA"/>
</dbReference>
<dbReference type="PROSITE" id="PS00028">
    <property type="entry name" value="ZINC_FINGER_C2H2_1"/>
    <property type="match status" value="3"/>
</dbReference>
<evidence type="ECO:0000256" key="6">
    <source>
        <dbReference type="ARBA" id="ARBA00023015"/>
    </source>
</evidence>
<evidence type="ECO:0000256" key="12">
    <source>
        <dbReference type="SAM" id="MobiDB-lite"/>
    </source>
</evidence>
<keyword evidence="5" id="KW-0862">Zinc</keyword>
<keyword evidence="4 11" id="KW-0863">Zinc-finger</keyword>
<feature type="region of interest" description="Disordered" evidence="12">
    <location>
        <begin position="127"/>
        <end position="183"/>
    </location>
</feature>
<dbReference type="InterPro" id="IPR050527">
    <property type="entry name" value="Snail/Krueppel_Znf"/>
</dbReference>
<dbReference type="GO" id="GO:0000977">
    <property type="term" value="F:RNA polymerase II transcription regulatory region sequence-specific DNA binding"/>
    <property type="evidence" value="ECO:0007669"/>
    <property type="project" value="UniProtKB-ARBA"/>
</dbReference>
<keyword evidence="2" id="KW-0479">Metal-binding</keyword>
<evidence type="ECO:0000256" key="7">
    <source>
        <dbReference type="ARBA" id="ARBA00023125"/>
    </source>
</evidence>
<feature type="compositionally biased region" description="Low complexity" evidence="12">
    <location>
        <begin position="129"/>
        <end position="147"/>
    </location>
</feature>
<comment type="caution">
    <text evidence="14">The sequence shown here is derived from an EMBL/GenBank/DDBJ whole genome shotgun (WGS) entry which is preliminary data.</text>
</comment>
<feature type="domain" description="C2H2-type" evidence="13">
    <location>
        <begin position="208"/>
        <end position="235"/>
    </location>
</feature>
<protein>
    <recommendedName>
        <fullName evidence="13">C2H2-type domain-containing protein</fullName>
    </recommendedName>
</protein>
<dbReference type="SUPFAM" id="SSF57667">
    <property type="entry name" value="beta-beta-alpha zinc fingers"/>
    <property type="match status" value="3"/>
</dbReference>
<organism evidence="14 15">
    <name type="scientific">Hypothenemus hampei</name>
    <name type="common">Coffee berry borer</name>
    <dbReference type="NCBI Taxonomy" id="57062"/>
    <lineage>
        <taxon>Eukaryota</taxon>
        <taxon>Metazoa</taxon>
        <taxon>Ecdysozoa</taxon>
        <taxon>Arthropoda</taxon>
        <taxon>Hexapoda</taxon>
        <taxon>Insecta</taxon>
        <taxon>Pterygota</taxon>
        <taxon>Neoptera</taxon>
        <taxon>Endopterygota</taxon>
        <taxon>Coleoptera</taxon>
        <taxon>Polyphaga</taxon>
        <taxon>Cucujiformia</taxon>
        <taxon>Curculionidae</taxon>
        <taxon>Scolytinae</taxon>
        <taxon>Hypothenemus</taxon>
    </lineage>
</organism>
<dbReference type="GO" id="GO:0008270">
    <property type="term" value="F:zinc ion binding"/>
    <property type="evidence" value="ECO:0007669"/>
    <property type="project" value="UniProtKB-KW"/>
</dbReference>
<dbReference type="FunFam" id="3.30.160.60:FF:000322">
    <property type="entry name" value="GDNF-inducible zinc finger protein 1"/>
    <property type="match status" value="1"/>
</dbReference>
<keyword evidence="15" id="KW-1185">Reference proteome</keyword>
<feature type="compositionally biased region" description="Basic and acidic residues" evidence="12">
    <location>
        <begin position="148"/>
        <end position="158"/>
    </location>
</feature>
<evidence type="ECO:0000256" key="8">
    <source>
        <dbReference type="ARBA" id="ARBA00023163"/>
    </source>
</evidence>
<keyword evidence="3" id="KW-0677">Repeat</keyword>
<keyword evidence="9" id="KW-0539">Nucleus</keyword>
<evidence type="ECO:0000256" key="5">
    <source>
        <dbReference type="ARBA" id="ARBA00022833"/>
    </source>
</evidence>
<gene>
    <name evidence="14" type="ORF">ABEB36_000828</name>
</gene>
<dbReference type="PANTHER" id="PTHR24388:SF100">
    <property type="entry name" value="ZINC FINGER PROTEIN 423"/>
    <property type="match status" value="1"/>
</dbReference>
<evidence type="ECO:0000256" key="9">
    <source>
        <dbReference type="ARBA" id="ARBA00023242"/>
    </source>
</evidence>
<dbReference type="FunFam" id="3.30.160.60:FF:000207">
    <property type="entry name" value="zinc finger protein SNAI2"/>
    <property type="match status" value="1"/>
</dbReference>
<feature type="region of interest" description="Disordered" evidence="12">
    <location>
        <begin position="1"/>
        <end position="45"/>
    </location>
</feature>
<reference evidence="14 15" key="1">
    <citation type="submission" date="2024-05" db="EMBL/GenBank/DDBJ databases">
        <title>Genetic variation in Jamaican populations of the coffee berry borer (Hypothenemus hampei).</title>
        <authorList>
            <person name="Errbii M."/>
            <person name="Myrie A."/>
        </authorList>
    </citation>
    <scope>NUCLEOTIDE SEQUENCE [LARGE SCALE GENOMIC DNA]</scope>
    <source>
        <strain evidence="14">JA-Hopewell-2020-01-JO</strain>
        <tissue evidence="14">Whole body</tissue>
    </source>
</reference>
<feature type="domain" description="C2H2-type" evidence="13">
    <location>
        <begin position="236"/>
        <end position="263"/>
    </location>
</feature>
<dbReference type="Pfam" id="PF00096">
    <property type="entry name" value="zf-C2H2"/>
    <property type="match status" value="3"/>
</dbReference>
<dbReference type="PANTHER" id="PTHR24388">
    <property type="entry name" value="ZINC FINGER PROTEIN"/>
    <property type="match status" value="1"/>
</dbReference>
<evidence type="ECO:0000256" key="4">
    <source>
        <dbReference type="ARBA" id="ARBA00022771"/>
    </source>
</evidence>
<evidence type="ECO:0000259" key="13">
    <source>
        <dbReference type="PROSITE" id="PS50157"/>
    </source>
</evidence>
<keyword evidence="8" id="KW-0804">Transcription</keyword>
<proteinExistence type="inferred from homology"/>
<name>A0ABD1FG60_HYPHA</name>
<dbReference type="GO" id="GO:0060562">
    <property type="term" value="P:epithelial tube morphogenesis"/>
    <property type="evidence" value="ECO:0007669"/>
    <property type="project" value="UniProtKB-ARBA"/>
</dbReference>
<evidence type="ECO:0000256" key="1">
    <source>
        <dbReference type="ARBA" id="ARBA00004123"/>
    </source>
</evidence>
<sequence>MPRTFLMTHRRYNLQEEDEESKKGSSPEHSASTAEAMSDSSSSDLPDELYNLTKLAEVAVATGQILERCNNQKILGEDDREREQNFITYTHKLFDKSSRTPRHHLLKTEQINQTLFNLSKAQSVTLPHSSTSEISSSSSTSTTSSSDSNDHECQECGKRYSTSSNLARHRQTHRSPGDKKARRCPHCDKLYVSMPAYSMHVRTHNQGCKCQYCGKCFSRPWLLQGHIRTHTGEKPFRCTVCSKAFADKSNLRAHIQTHSNTKPHVCGRCGKAFALKSYLYKHEESSCMRINRHSSRENTPDKEKSLVASPTPVIVTSSVIRNDPIRSPMLYRSTVISPNPERILYSTIKHPSMVLNAAVFNHMLAQEQPVDFSKSASENSGYSMMAIKV</sequence>
<comment type="subcellular location">
    <subcellularLocation>
        <location evidence="1">Nucleus</location>
    </subcellularLocation>
</comment>
<dbReference type="SMART" id="SM00355">
    <property type="entry name" value="ZnF_C2H2"/>
    <property type="match status" value="5"/>
</dbReference>
<dbReference type="FunFam" id="3.30.160.60:FF:001289">
    <property type="entry name" value="Zinc finger protein 574"/>
    <property type="match status" value="1"/>
</dbReference>
<dbReference type="PROSITE" id="PS50157">
    <property type="entry name" value="ZINC_FINGER_C2H2_2"/>
    <property type="match status" value="4"/>
</dbReference>
<keyword evidence="6" id="KW-0805">Transcription regulation</keyword>
<evidence type="ECO:0000313" key="14">
    <source>
        <dbReference type="EMBL" id="KAL1517008.1"/>
    </source>
</evidence>
<dbReference type="GO" id="GO:0005634">
    <property type="term" value="C:nucleus"/>
    <property type="evidence" value="ECO:0007669"/>
    <property type="project" value="UniProtKB-SubCell"/>
</dbReference>
<feature type="compositionally biased region" description="Low complexity" evidence="12">
    <location>
        <begin position="30"/>
        <end position="43"/>
    </location>
</feature>
<evidence type="ECO:0000313" key="15">
    <source>
        <dbReference type="Proteomes" id="UP001566132"/>
    </source>
</evidence>
<feature type="domain" description="C2H2-type" evidence="13">
    <location>
        <begin position="264"/>
        <end position="298"/>
    </location>
</feature>
<evidence type="ECO:0000256" key="3">
    <source>
        <dbReference type="ARBA" id="ARBA00022737"/>
    </source>
</evidence>
<dbReference type="Gene3D" id="3.30.160.60">
    <property type="entry name" value="Classic Zinc Finger"/>
    <property type="match status" value="4"/>
</dbReference>
<dbReference type="Proteomes" id="UP001566132">
    <property type="component" value="Unassembled WGS sequence"/>
</dbReference>
<evidence type="ECO:0000256" key="10">
    <source>
        <dbReference type="ARBA" id="ARBA00037948"/>
    </source>
</evidence>
<evidence type="ECO:0000256" key="2">
    <source>
        <dbReference type="ARBA" id="ARBA00022723"/>
    </source>
</evidence>
<dbReference type="GO" id="GO:0045944">
    <property type="term" value="P:positive regulation of transcription by RNA polymerase II"/>
    <property type="evidence" value="ECO:0007669"/>
    <property type="project" value="UniProtKB-ARBA"/>
</dbReference>
<evidence type="ECO:0000256" key="11">
    <source>
        <dbReference type="PROSITE-ProRule" id="PRU00042"/>
    </source>
</evidence>
<dbReference type="GO" id="GO:0007417">
    <property type="term" value="P:central nervous system development"/>
    <property type="evidence" value="ECO:0007669"/>
    <property type="project" value="UniProtKB-ARBA"/>
</dbReference>
<keyword evidence="7" id="KW-0238">DNA-binding</keyword>
<dbReference type="FunFam" id="3.30.160.60:FF:000043">
    <property type="entry name" value="Scratch family zinc finger 2"/>
    <property type="match status" value="1"/>
</dbReference>
<dbReference type="InterPro" id="IPR013087">
    <property type="entry name" value="Znf_C2H2_type"/>
</dbReference>
<comment type="similarity">
    <text evidence="10">Belongs to the snail C2H2-type zinc-finger protein family.</text>
</comment>
<dbReference type="InterPro" id="IPR036236">
    <property type="entry name" value="Znf_C2H2_sf"/>
</dbReference>
<dbReference type="GO" id="GO:2000177">
    <property type="term" value="P:regulation of neural precursor cell proliferation"/>
    <property type="evidence" value="ECO:0007669"/>
    <property type="project" value="UniProtKB-ARBA"/>
</dbReference>
<dbReference type="GO" id="GO:0055059">
    <property type="term" value="P:asymmetric neuroblast division"/>
    <property type="evidence" value="ECO:0007669"/>
    <property type="project" value="UniProtKB-ARBA"/>
</dbReference>
<accession>A0ABD1FG60</accession>
<dbReference type="AlphaFoldDB" id="A0ABD1FG60"/>